<dbReference type="EMBL" id="DVHF01000058">
    <property type="protein sequence ID" value="HIR57040.1"/>
    <property type="molecule type" value="Genomic_DNA"/>
</dbReference>
<reference evidence="1" key="1">
    <citation type="submission" date="2020-10" db="EMBL/GenBank/DDBJ databases">
        <authorList>
            <person name="Gilroy R."/>
        </authorList>
    </citation>
    <scope>NUCLEOTIDE SEQUENCE</scope>
    <source>
        <strain evidence="1">ChiSjej1B19-7085</strain>
    </source>
</reference>
<gene>
    <name evidence="1" type="ORF">IAA54_05170</name>
</gene>
<sequence length="145" mass="15674">MKTKASILVCVTGQRDCDRLIRTGKKLAEEKSIPLQVLCVQPASAGYDASCEELEYLRQTARDASAEMTVYFNDEAPIIAASFAKQIHAVHIVTGMAGTPSNGFIEMVHRLVPKIPISMVAKDETVYHICPEEGETAAPAVTAPV</sequence>
<dbReference type="Proteomes" id="UP000886785">
    <property type="component" value="Unassembled WGS sequence"/>
</dbReference>
<organism evidence="1 2">
    <name type="scientific">Candidatus Gallacutalibacter pullicola</name>
    <dbReference type="NCBI Taxonomy" id="2840830"/>
    <lineage>
        <taxon>Bacteria</taxon>
        <taxon>Bacillati</taxon>
        <taxon>Bacillota</taxon>
        <taxon>Clostridia</taxon>
        <taxon>Eubacteriales</taxon>
        <taxon>Candidatus Gallacutalibacter</taxon>
    </lineage>
</organism>
<protein>
    <submittedName>
        <fullName evidence="1">Uncharacterized protein</fullName>
    </submittedName>
</protein>
<reference evidence="1" key="2">
    <citation type="journal article" date="2021" name="PeerJ">
        <title>Extensive microbial diversity within the chicken gut microbiome revealed by metagenomics and culture.</title>
        <authorList>
            <person name="Gilroy R."/>
            <person name="Ravi A."/>
            <person name="Getino M."/>
            <person name="Pursley I."/>
            <person name="Horton D.L."/>
            <person name="Alikhan N.F."/>
            <person name="Baker D."/>
            <person name="Gharbi K."/>
            <person name="Hall N."/>
            <person name="Watson M."/>
            <person name="Adriaenssens E.M."/>
            <person name="Foster-Nyarko E."/>
            <person name="Jarju S."/>
            <person name="Secka A."/>
            <person name="Antonio M."/>
            <person name="Oren A."/>
            <person name="Chaudhuri R.R."/>
            <person name="La Ragione R."/>
            <person name="Hildebrand F."/>
            <person name="Pallen M.J."/>
        </authorList>
    </citation>
    <scope>NUCLEOTIDE SEQUENCE</scope>
    <source>
        <strain evidence="1">ChiSjej1B19-7085</strain>
    </source>
</reference>
<evidence type="ECO:0000313" key="2">
    <source>
        <dbReference type="Proteomes" id="UP000886785"/>
    </source>
</evidence>
<accession>A0A9D1J1C2</accession>
<proteinExistence type="predicted"/>
<evidence type="ECO:0000313" key="1">
    <source>
        <dbReference type="EMBL" id="HIR57040.1"/>
    </source>
</evidence>
<dbReference type="SUPFAM" id="SSF52402">
    <property type="entry name" value="Adenine nucleotide alpha hydrolases-like"/>
    <property type="match status" value="1"/>
</dbReference>
<name>A0A9D1J1C2_9FIRM</name>
<dbReference type="AlphaFoldDB" id="A0A9D1J1C2"/>
<comment type="caution">
    <text evidence="1">The sequence shown here is derived from an EMBL/GenBank/DDBJ whole genome shotgun (WGS) entry which is preliminary data.</text>
</comment>